<evidence type="ECO:0000313" key="8">
    <source>
        <dbReference type="Proteomes" id="UP000663281"/>
    </source>
</evidence>
<dbReference type="InterPro" id="IPR036271">
    <property type="entry name" value="Tet_transcr_reg_TetR-rel_C_sf"/>
</dbReference>
<dbReference type="InterPro" id="IPR011075">
    <property type="entry name" value="TetR_C"/>
</dbReference>
<dbReference type="PRINTS" id="PR00455">
    <property type="entry name" value="HTHTETR"/>
</dbReference>
<evidence type="ECO:0000259" key="6">
    <source>
        <dbReference type="PROSITE" id="PS50977"/>
    </source>
</evidence>
<dbReference type="PROSITE" id="PS50977">
    <property type="entry name" value="HTH_TETR_2"/>
    <property type="match status" value="1"/>
</dbReference>
<keyword evidence="3" id="KW-0804">Transcription</keyword>
<feature type="domain" description="HTH tetR-type" evidence="6">
    <location>
        <begin position="40"/>
        <end position="100"/>
    </location>
</feature>
<proteinExistence type="predicted"/>
<dbReference type="InterPro" id="IPR009057">
    <property type="entry name" value="Homeodomain-like_sf"/>
</dbReference>
<dbReference type="Gene3D" id="1.10.10.60">
    <property type="entry name" value="Homeodomain-like"/>
    <property type="match status" value="1"/>
</dbReference>
<keyword evidence="2 4" id="KW-0238">DNA-binding</keyword>
<reference evidence="7 8" key="1">
    <citation type="submission" date="2021-03" db="EMBL/GenBank/DDBJ databases">
        <title>Novel species identification of genus Shewanella.</title>
        <authorList>
            <person name="Liu G."/>
            <person name="Zhang Q."/>
        </authorList>
    </citation>
    <scope>NUCLEOTIDE SEQUENCE [LARGE SCALE GENOMIC DNA]</scope>
    <source>
        <strain evidence="7 8">FJAT-53726</strain>
    </source>
</reference>
<dbReference type="GO" id="GO:0003677">
    <property type="term" value="F:DNA binding"/>
    <property type="evidence" value="ECO:0007669"/>
    <property type="project" value="UniProtKB-UniRule"/>
</dbReference>
<dbReference type="Gene3D" id="1.10.357.10">
    <property type="entry name" value="Tetracycline Repressor, domain 2"/>
    <property type="match status" value="1"/>
</dbReference>
<dbReference type="KEGG" id="scyp:JYB88_05025"/>
<dbReference type="Proteomes" id="UP000663281">
    <property type="component" value="Chromosome"/>
</dbReference>
<feature type="region of interest" description="Disordered" evidence="5">
    <location>
        <begin position="1"/>
        <end position="37"/>
    </location>
</feature>
<evidence type="ECO:0000256" key="5">
    <source>
        <dbReference type="SAM" id="MobiDB-lite"/>
    </source>
</evidence>
<dbReference type="AlphaFoldDB" id="A0A975AM81"/>
<dbReference type="SUPFAM" id="SSF46689">
    <property type="entry name" value="Homeodomain-like"/>
    <property type="match status" value="1"/>
</dbReference>
<dbReference type="PROSITE" id="PS01081">
    <property type="entry name" value="HTH_TETR_1"/>
    <property type="match status" value="1"/>
</dbReference>
<evidence type="ECO:0000256" key="4">
    <source>
        <dbReference type="PROSITE-ProRule" id="PRU00335"/>
    </source>
</evidence>
<accession>A0A975AM81</accession>
<feature type="DNA-binding region" description="H-T-H motif" evidence="4">
    <location>
        <begin position="63"/>
        <end position="82"/>
    </location>
</feature>
<keyword evidence="1" id="KW-0805">Transcription regulation</keyword>
<gene>
    <name evidence="7" type="ORF">JYB88_05025</name>
</gene>
<keyword evidence="8" id="KW-1185">Reference proteome</keyword>
<dbReference type="InterPro" id="IPR001647">
    <property type="entry name" value="HTH_TetR"/>
</dbReference>
<dbReference type="EMBL" id="CP071504">
    <property type="protein sequence ID" value="QSX31008.1"/>
    <property type="molecule type" value="Genomic_DNA"/>
</dbReference>
<dbReference type="PANTHER" id="PTHR47506:SF1">
    <property type="entry name" value="HTH-TYPE TRANSCRIPTIONAL REGULATOR YJDC"/>
    <property type="match status" value="1"/>
</dbReference>
<sequence>MSVDAQTLDAKASDAEANEAQVADSKATSRPGPCVGRPRAFDMEEALAKALELFWRKGYEGTSLTDLTQAMGISKPSLYCAFGNKEQLFLKATELYENRPDACFYPALAQPTAYEVVRHMLMGSATSLADKNHPNGCLMVQGALACSESGQSVKEALMGRRRKGEEALHQRLLQAQQDGDLPKGTDAGVLARYIGTVLQGMAIQATNGATAEELMQVAELTLSHFPRN</sequence>
<protein>
    <submittedName>
        <fullName evidence="7">TetR/AcrR family transcriptional regulator</fullName>
    </submittedName>
</protein>
<dbReference type="Pfam" id="PF16925">
    <property type="entry name" value="TetR_C_13"/>
    <property type="match status" value="1"/>
</dbReference>
<name>A0A975AM81_9GAMM</name>
<evidence type="ECO:0000256" key="1">
    <source>
        <dbReference type="ARBA" id="ARBA00023015"/>
    </source>
</evidence>
<evidence type="ECO:0000256" key="2">
    <source>
        <dbReference type="ARBA" id="ARBA00023125"/>
    </source>
</evidence>
<dbReference type="PANTHER" id="PTHR47506">
    <property type="entry name" value="TRANSCRIPTIONAL REGULATORY PROTEIN"/>
    <property type="match status" value="1"/>
</dbReference>
<evidence type="ECO:0000256" key="3">
    <source>
        <dbReference type="ARBA" id="ARBA00023163"/>
    </source>
</evidence>
<evidence type="ECO:0000313" key="7">
    <source>
        <dbReference type="EMBL" id="QSX31008.1"/>
    </source>
</evidence>
<dbReference type="Pfam" id="PF00440">
    <property type="entry name" value="TetR_N"/>
    <property type="match status" value="1"/>
</dbReference>
<dbReference type="InterPro" id="IPR023772">
    <property type="entry name" value="DNA-bd_HTH_TetR-type_CS"/>
</dbReference>
<organism evidence="7 8">
    <name type="scientific">Shewanella cyperi</name>
    <dbReference type="NCBI Taxonomy" id="2814292"/>
    <lineage>
        <taxon>Bacteria</taxon>
        <taxon>Pseudomonadati</taxon>
        <taxon>Pseudomonadota</taxon>
        <taxon>Gammaproteobacteria</taxon>
        <taxon>Alteromonadales</taxon>
        <taxon>Shewanellaceae</taxon>
        <taxon>Shewanella</taxon>
    </lineage>
</organism>
<dbReference type="SUPFAM" id="SSF48498">
    <property type="entry name" value="Tetracyclin repressor-like, C-terminal domain"/>
    <property type="match status" value="1"/>
</dbReference>